<organism evidence="3 4">
    <name type="scientific">Coprinopsis marcescibilis</name>
    <name type="common">Agaric fungus</name>
    <name type="synonym">Psathyrella marcescibilis</name>
    <dbReference type="NCBI Taxonomy" id="230819"/>
    <lineage>
        <taxon>Eukaryota</taxon>
        <taxon>Fungi</taxon>
        <taxon>Dikarya</taxon>
        <taxon>Basidiomycota</taxon>
        <taxon>Agaricomycotina</taxon>
        <taxon>Agaricomycetes</taxon>
        <taxon>Agaricomycetidae</taxon>
        <taxon>Agaricales</taxon>
        <taxon>Agaricineae</taxon>
        <taxon>Psathyrellaceae</taxon>
        <taxon>Coprinopsis</taxon>
    </lineage>
</organism>
<feature type="transmembrane region" description="Helical" evidence="2">
    <location>
        <begin position="317"/>
        <end position="341"/>
    </location>
</feature>
<evidence type="ECO:0000256" key="1">
    <source>
        <dbReference type="SAM" id="MobiDB-lite"/>
    </source>
</evidence>
<gene>
    <name evidence="3" type="ORF">FA15DRAFT_701757</name>
</gene>
<dbReference type="AlphaFoldDB" id="A0A5C3L4D3"/>
<evidence type="ECO:0000313" key="4">
    <source>
        <dbReference type="Proteomes" id="UP000307440"/>
    </source>
</evidence>
<evidence type="ECO:0008006" key="5">
    <source>
        <dbReference type="Google" id="ProtNLM"/>
    </source>
</evidence>
<protein>
    <recommendedName>
        <fullName evidence="5">Transmembrane protein</fullName>
    </recommendedName>
</protein>
<evidence type="ECO:0000256" key="2">
    <source>
        <dbReference type="SAM" id="Phobius"/>
    </source>
</evidence>
<reference evidence="3 4" key="1">
    <citation type="journal article" date="2019" name="Nat. Ecol. Evol.">
        <title>Megaphylogeny resolves global patterns of mushroom evolution.</title>
        <authorList>
            <person name="Varga T."/>
            <person name="Krizsan K."/>
            <person name="Foldi C."/>
            <person name="Dima B."/>
            <person name="Sanchez-Garcia M."/>
            <person name="Sanchez-Ramirez S."/>
            <person name="Szollosi G.J."/>
            <person name="Szarkandi J.G."/>
            <person name="Papp V."/>
            <person name="Albert L."/>
            <person name="Andreopoulos W."/>
            <person name="Angelini C."/>
            <person name="Antonin V."/>
            <person name="Barry K.W."/>
            <person name="Bougher N.L."/>
            <person name="Buchanan P."/>
            <person name="Buyck B."/>
            <person name="Bense V."/>
            <person name="Catcheside P."/>
            <person name="Chovatia M."/>
            <person name="Cooper J."/>
            <person name="Damon W."/>
            <person name="Desjardin D."/>
            <person name="Finy P."/>
            <person name="Geml J."/>
            <person name="Haridas S."/>
            <person name="Hughes K."/>
            <person name="Justo A."/>
            <person name="Karasinski D."/>
            <person name="Kautmanova I."/>
            <person name="Kiss B."/>
            <person name="Kocsube S."/>
            <person name="Kotiranta H."/>
            <person name="LaButti K.M."/>
            <person name="Lechner B.E."/>
            <person name="Liimatainen K."/>
            <person name="Lipzen A."/>
            <person name="Lukacs Z."/>
            <person name="Mihaltcheva S."/>
            <person name="Morgado L.N."/>
            <person name="Niskanen T."/>
            <person name="Noordeloos M.E."/>
            <person name="Ohm R.A."/>
            <person name="Ortiz-Santana B."/>
            <person name="Ovrebo C."/>
            <person name="Racz N."/>
            <person name="Riley R."/>
            <person name="Savchenko A."/>
            <person name="Shiryaev A."/>
            <person name="Soop K."/>
            <person name="Spirin V."/>
            <person name="Szebenyi C."/>
            <person name="Tomsovsky M."/>
            <person name="Tulloss R.E."/>
            <person name="Uehling J."/>
            <person name="Grigoriev I.V."/>
            <person name="Vagvolgyi C."/>
            <person name="Papp T."/>
            <person name="Martin F.M."/>
            <person name="Miettinen O."/>
            <person name="Hibbett D.S."/>
            <person name="Nagy L.G."/>
        </authorList>
    </citation>
    <scope>NUCLEOTIDE SEQUENCE [LARGE SCALE GENOMIC DNA]</scope>
    <source>
        <strain evidence="3 4">CBS 121175</strain>
    </source>
</reference>
<keyword evidence="2" id="KW-0812">Transmembrane</keyword>
<dbReference type="Gene3D" id="2.60.120.260">
    <property type="entry name" value="Galactose-binding domain-like"/>
    <property type="match status" value="1"/>
</dbReference>
<dbReference type="Proteomes" id="UP000307440">
    <property type="component" value="Unassembled WGS sequence"/>
</dbReference>
<proteinExistence type="predicted"/>
<sequence>MPSYLATYEDTAPFFTYLGSWSAGGLHDDHLSQFSEATFSVTGTPGDTFSFRFYGTYVALYGSKRPSSGKYQVTVDDNVFPEQSGNVPEGTVTIFGRRQFQTLLFSTNLTLGFHTVILRNVDGARDIDFVTWQGSVGEEDEDLVVNTIQDSHPAFAYNPPKAWIKNPANVTTYSGASGHASHEVGSTATLSFKVWLDTFLCGQPMPILTYVLLKGEAVAFFGPSGPFSAFSYTVQVDGKPVETFSARKDRFRSKQLLYYGANLGAGNHVAKVTFASSQIPEEYLAIDYAEIYSAPSLGGGYSLSPAMAVTSNLNMPIGVLVGIIITSFLSLLSLLILLYLFYLYKKGRIRACSPKEGADAQVRAFDFEHHEPPVAGAGLGWARSRSHTADTSATSNTNILGSYLPVQWSKSRITPSAEIGRNPDEPPPAYPPFGFTTNPS</sequence>
<evidence type="ECO:0000313" key="3">
    <source>
        <dbReference type="EMBL" id="TFK27548.1"/>
    </source>
</evidence>
<name>A0A5C3L4D3_COPMA</name>
<feature type="region of interest" description="Disordered" evidence="1">
    <location>
        <begin position="415"/>
        <end position="440"/>
    </location>
</feature>
<accession>A0A5C3L4D3</accession>
<keyword evidence="4" id="KW-1185">Reference proteome</keyword>
<dbReference type="EMBL" id="ML210163">
    <property type="protein sequence ID" value="TFK27548.1"/>
    <property type="molecule type" value="Genomic_DNA"/>
</dbReference>
<keyword evidence="2" id="KW-1133">Transmembrane helix</keyword>
<dbReference type="OrthoDB" id="2564234at2759"/>
<keyword evidence="2" id="KW-0472">Membrane</keyword>
<dbReference type="STRING" id="230819.A0A5C3L4D3"/>